<reference evidence="20" key="1">
    <citation type="journal article" date="2017" name="bioRxiv">
        <title>Comparative analysis of the genomes of Stylophora pistillata and Acropora digitifera provides evidence for extensive differences between species of corals.</title>
        <authorList>
            <person name="Voolstra C.R."/>
            <person name="Li Y."/>
            <person name="Liew Y.J."/>
            <person name="Baumgarten S."/>
            <person name="Zoccola D."/>
            <person name="Flot J.-F."/>
            <person name="Tambutte S."/>
            <person name="Allemand D."/>
            <person name="Aranda M."/>
        </authorList>
    </citation>
    <scope>NUCLEOTIDE SEQUENCE [LARGE SCALE GENOMIC DNA]</scope>
</reference>
<dbReference type="FunFam" id="2.10.25.10:FF:000760">
    <property type="entry name" value="Delta-like 1"/>
    <property type="match status" value="1"/>
</dbReference>
<evidence type="ECO:0000256" key="1">
    <source>
        <dbReference type="ARBA" id="ARBA00004167"/>
    </source>
</evidence>
<feature type="domain" description="EGF-like" evidence="18">
    <location>
        <begin position="227"/>
        <end position="263"/>
    </location>
</feature>
<evidence type="ECO:0000256" key="15">
    <source>
        <dbReference type="PROSITE-ProRule" id="PRU00076"/>
    </source>
</evidence>
<dbReference type="GO" id="GO:0005576">
    <property type="term" value="C:extracellular region"/>
    <property type="evidence" value="ECO:0007669"/>
    <property type="project" value="UniProtKB-SubCell"/>
</dbReference>
<comment type="subcellular location">
    <subcellularLocation>
        <location evidence="2">Cytoplasm</location>
    </subcellularLocation>
    <subcellularLocation>
        <location evidence="1">Membrane</location>
        <topology evidence="1">Single-pass membrane protein</topology>
    </subcellularLocation>
    <subcellularLocation>
        <location evidence="3">Secreted</location>
    </subcellularLocation>
</comment>
<evidence type="ECO:0000256" key="2">
    <source>
        <dbReference type="ARBA" id="ARBA00004496"/>
    </source>
</evidence>
<dbReference type="EMBL" id="LSMT01001976">
    <property type="protein sequence ID" value="PFX11718.1"/>
    <property type="molecule type" value="Genomic_DNA"/>
</dbReference>
<evidence type="ECO:0000256" key="13">
    <source>
        <dbReference type="ARBA" id="ARBA00023157"/>
    </source>
</evidence>
<dbReference type="STRING" id="50429.A0A2B4R5Q9"/>
<feature type="disulfide bond" evidence="15">
    <location>
        <begin position="410"/>
        <end position="419"/>
    </location>
</feature>
<evidence type="ECO:0000256" key="10">
    <source>
        <dbReference type="ARBA" id="ARBA00022837"/>
    </source>
</evidence>
<feature type="domain" description="EGF-like" evidence="18">
    <location>
        <begin position="264"/>
        <end position="300"/>
    </location>
</feature>
<dbReference type="PROSITE" id="PS00022">
    <property type="entry name" value="EGF_1"/>
    <property type="match status" value="7"/>
</dbReference>
<feature type="domain" description="EGF-like" evidence="18">
    <location>
        <begin position="496"/>
        <end position="533"/>
    </location>
</feature>
<dbReference type="GO" id="GO:0042063">
    <property type="term" value="P:gliogenesis"/>
    <property type="evidence" value="ECO:0007669"/>
    <property type="project" value="UniProtKB-ARBA"/>
</dbReference>
<feature type="disulfide bond" evidence="15">
    <location>
        <begin position="336"/>
        <end position="345"/>
    </location>
</feature>
<sequence length="546" mass="61145">MKVTPLTWHNSFLFLSLLTAIQTELSQAAFKEDKTSKTTGKSHQHHKTDVKKEKRFMNEHFPKGRVVYSFVTDRNRYLARRPHLYRAFVVRSPLRVQQSTENANGRQNIPFMEVEPTYHQPFVRVRPISRPIYYLQDTPDEQEAEFEDPLNEPVALMPEEFPAAVPIRVIMEDGAGDSDMEDLDVYAIEDMAADYAMVSSQTITLNKKGMLITFLHLNNNFGFWFLEEAKCGNNPCQNGGSCTELDAEFQCSCAPGYRGKKCQEISYCYKTPCKNGGTCTETDTGFECICPSQWNCVDCSCSAVTGVKHSLDNCFPNPCQNGGTCFSTHDGFKCLCMQGYKGKSCEVIEYCNTEPCLNGGTCKETATSYICLCKSRFRGKNCDEKEYCIPNPCKNGGTCTAEQQGYMCSCQPGFRGETCQIQEMCASNPCLHEGTCIEMDNNTFKCLCMAGWKGEHCHDKDLCIPNPCKNEGHCEAHGFSFQCHCALGFKGKSCEAKDPCSPNPCHHGGHCLSHGEVDYECECGRGYTGLKCESTVKRRVLPMITL</sequence>
<evidence type="ECO:0000256" key="3">
    <source>
        <dbReference type="ARBA" id="ARBA00004613"/>
    </source>
</evidence>
<evidence type="ECO:0000256" key="17">
    <source>
        <dbReference type="SAM" id="SignalP"/>
    </source>
</evidence>
<dbReference type="PANTHER" id="PTHR24049">
    <property type="entry name" value="CRUMBS FAMILY MEMBER"/>
    <property type="match status" value="1"/>
</dbReference>
<keyword evidence="8 17" id="KW-0732">Signal</keyword>
<keyword evidence="14" id="KW-0325">Glycoprotein</keyword>
<proteinExistence type="predicted"/>
<feature type="domain" description="EGF-like" evidence="18">
    <location>
        <begin position="347"/>
        <end position="383"/>
    </location>
</feature>
<keyword evidence="5" id="KW-0964">Secreted</keyword>
<evidence type="ECO:0000256" key="8">
    <source>
        <dbReference type="ARBA" id="ARBA00022729"/>
    </source>
</evidence>
<evidence type="ECO:0000259" key="18">
    <source>
        <dbReference type="PROSITE" id="PS50026"/>
    </source>
</evidence>
<dbReference type="FunFam" id="2.10.25.10:FF:000066">
    <property type="entry name" value="FAT atypical cadherin 4"/>
    <property type="match status" value="1"/>
</dbReference>
<evidence type="ECO:0000256" key="12">
    <source>
        <dbReference type="ARBA" id="ARBA00023136"/>
    </source>
</evidence>
<dbReference type="Pfam" id="PF00008">
    <property type="entry name" value="EGF"/>
    <property type="match status" value="7"/>
</dbReference>
<feature type="disulfide bond" evidence="15">
    <location>
        <begin position="373"/>
        <end position="382"/>
    </location>
</feature>
<dbReference type="GO" id="GO:0005509">
    <property type="term" value="F:calcium ion binding"/>
    <property type="evidence" value="ECO:0007669"/>
    <property type="project" value="InterPro"/>
</dbReference>
<dbReference type="PRINTS" id="PR00010">
    <property type="entry name" value="EGFBLOOD"/>
</dbReference>
<dbReference type="FunFam" id="2.10.25.10:FF:000425">
    <property type="entry name" value="Eyes shut homolog"/>
    <property type="match status" value="1"/>
</dbReference>
<feature type="domain" description="EGF-like" evidence="18">
    <location>
        <begin position="310"/>
        <end position="346"/>
    </location>
</feature>
<feature type="region of interest" description="Disordered" evidence="16">
    <location>
        <begin position="31"/>
        <end position="50"/>
    </location>
</feature>
<dbReference type="InterPro" id="IPR013032">
    <property type="entry name" value="EGF-like_CS"/>
</dbReference>
<keyword evidence="12" id="KW-0472">Membrane</keyword>
<dbReference type="Pfam" id="PF12661">
    <property type="entry name" value="hEGF"/>
    <property type="match status" value="1"/>
</dbReference>
<dbReference type="SMART" id="SM00179">
    <property type="entry name" value="EGF_CA"/>
    <property type="match status" value="8"/>
</dbReference>
<dbReference type="GO" id="GO:0005737">
    <property type="term" value="C:cytoplasm"/>
    <property type="evidence" value="ECO:0007669"/>
    <property type="project" value="UniProtKB-SubCell"/>
</dbReference>
<feature type="disulfide bond" evidence="15">
    <location>
        <begin position="253"/>
        <end position="262"/>
    </location>
</feature>
<evidence type="ECO:0000256" key="6">
    <source>
        <dbReference type="ARBA" id="ARBA00022536"/>
    </source>
</evidence>
<dbReference type="GO" id="GO:0000902">
    <property type="term" value="P:cell morphogenesis"/>
    <property type="evidence" value="ECO:0007669"/>
    <property type="project" value="UniProtKB-ARBA"/>
</dbReference>
<comment type="caution">
    <text evidence="19">The sequence shown here is derived from an EMBL/GenBank/DDBJ whole genome shotgun (WGS) entry which is preliminary data.</text>
</comment>
<dbReference type="AlphaFoldDB" id="A0A2B4R5Q9"/>
<dbReference type="InterPro" id="IPR051022">
    <property type="entry name" value="Notch_Cell-Fate_Det"/>
</dbReference>
<evidence type="ECO:0000256" key="4">
    <source>
        <dbReference type="ARBA" id="ARBA00022490"/>
    </source>
</evidence>
<evidence type="ECO:0000256" key="14">
    <source>
        <dbReference type="ARBA" id="ARBA00023180"/>
    </source>
</evidence>
<keyword evidence="10" id="KW-0106">Calcium</keyword>
<dbReference type="SMART" id="SM00181">
    <property type="entry name" value="EGF"/>
    <property type="match status" value="8"/>
</dbReference>
<dbReference type="CDD" id="cd00054">
    <property type="entry name" value="EGF_CA"/>
    <property type="match status" value="8"/>
</dbReference>
<evidence type="ECO:0000313" key="20">
    <source>
        <dbReference type="Proteomes" id="UP000225706"/>
    </source>
</evidence>
<dbReference type="SUPFAM" id="SSF57196">
    <property type="entry name" value="EGF/Laminin"/>
    <property type="match status" value="8"/>
</dbReference>
<dbReference type="GO" id="GO:0005886">
    <property type="term" value="C:plasma membrane"/>
    <property type="evidence" value="ECO:0007669"/>
    <property type="project" value="UniProtKB-ARBA"/>
</dbReference>
<comment type="caution">
    <text evidence="15">Lacks conserved residue(s) required for the propagation of feature annotation.</text>
</comment>
<keyword evidence="7" id="KW-0812">Transmembrane</keyword>
<dbReference type="Proteomes" id="UP000225706">
    <property type="component" value="Unassembled WGS sequence"/>
</dbReference>
<evidence type="ECO:0000256" key="5">
    <source>
        <dbReference type="ARBA" id="ARBA00022525"/>
    </source>
</evidence>
<keyword evidence="4" id="KW-0963">Cytoplasm</keyword>
<evidence type="ECO:0000256" key="16">
    <source>
        <dbReference type="SAM" id="MobiDB-lite"/>
    </source>
</evidence>
<dbReference type="InterPro" id="IPR001881">
    <property type="entry name" value="EGF-like_Ca-bd_dom"/>
</dbReference>
<feature type="domain" description="EGF-like" evidence="18">
    <location>
        <begin position="421"/>
        <end position="458"/>
    </location>
</feature>
<dbReference type="PROSITE" id="PS50026">
    <property type="entry name" value="EGF_3"/>
    <property type="match status" value="8"/>
</dbReference>
<feature type="disulfide bond" evidence="15">
    <location>
        <begin position="523"/>
        <end position="532"/>
    </location>
</feature>
<accession>A0A2B4R5Q9</accession>
<keyword evidence="6 15" id="KW-0245">EGF-like domain</keyword>
<dbReference type="FunFam" id="2.10.25.10:FF:000247">
    <property type="entry name" value="Delta/notch like EGF repeat containing"/>
    <property type="match status" value="1"/>
</dbReference>
<organism evidence="19 20">
    <name type="scientific">Stylophora pistillata</name>
    <name type="common">Smooth cauliflower coral</name>
    <dbReference type="NCBI Taxonomy" id="50429"/>
    <lineage>
        <taxon>Eukaryota</taxon>
        <taxon>Metazoa</taxon>
        <taxon>Cnidaria</taxon>
        <taxon>Anthozoa</taxon>
        <taxon>Hexacorallia</taxon>
        <taxon>Scleractinia</taxon>
        <taxon>Astrocoeniina</taxon>
        <taxon>Pocilloporidae</taxon>
        <taxon>Stylophora</taxon>
    </lineage>
</organism>
<feature type="chain" id="PRO_5012451118" evidence="17">
    <location>
        <begin position="29"/>
        <end position="546"/>
    </location>
</feature>
<feature type="disulfide bond" evidence="15">
    <location>
        <begin position="448"/>
        <end position="457"/>
    </location>
</feature>
<evidence type="ECO:0000256" key="7">
    <source>
        <dbReference type="ARBA" id="ARBA00022692"/>
    </source>
</evidence>
<dbReference type="InterPro" id="IPR000742">
    <property type="entry name" value="EGF"/>
</dbReference>
<keyword evidence="11" id="KW-1133">Transmembrane helix</keyword>
<dbReference type="FunFam" id="2.10.25.10:FF:000230">
    <property type="entry name" value="Delta-like protein"/>
    <property type="match status" value="1"/>
</dbReference>
<gene>
    <name evidence="19" type="primary">EGF1</name>
    <name evidence="19" type="ORF">AWC38_SpisGene24452</name>
</gene>
<dbReference type="GO" id="GO:0120025">
    <property type="term" value="C:plasma membrane bounded cell projection"/>
    <property type="evidence" value="ECO:0007669"/>
    <property type="project" value="UniProtKB-ARBA"/>
</dbReference>
<dbReference type="FunFam" id="2.10.25.10:FF:000012">
    <property type="entry name" value="Delta-like protein"/>
    <property type="match status" value="1"/>
</dbReference>
<keyword evidence="13 15" id="KW-1015">Disulfide bond</keyword>
<protein>
    <submittedName>
        <fullName evidence="19">Fibropellin-1</fullName>
    </submittedName>
</protein>
<feature type="domain" description="EGF-like" evidence="18">
    <location>
        <begin position="459"/>
        <end position="495"/>
    </location>
</feature>
<evidence type="ECO:0000313" key="19">
    <source>
        <dbReference type="EMBL" id="PFX11718.1"/>
    </source>
</evidence>
<dbReference type="Gene3D" id="2.10.25.10">
    <property type="entry name" value="Laminin"/>
    <property type="match status" value="8"/>
</dbReference>
<name>A0A2B4R5Q9_STYPI</name>
<dbReference type="OrthoDB" id="283575at2759"/>
<feature type="signal peptide" evidence="17">
    <location>
        <begin position="1"/>
        <end position="28"/>
    </location>
</feature>
<keyword evidence="9" id="KW-0677">Repeat</keyword>
<feature type="compositionally biased region" description="Basic residues" evidence="16">
    <location>
        <begin position="40"/>
        <end position="49"/>
    </location>
</feature>
<evidence type="ECO:0000256" key="11">
    <source>
        <dbReference type="ARBA" id="ARBA00022989"/>
    </source>
</evidence>
<feature type="domain" description="EGF-like" evidence="18">
    <location>
        <begin position="384"/>
        <end position="420"/>
    </location>
</feature>
<evidence type="ECO:0000256" key="9">
    <source>
        <dbReference type="ARBA" id="ARBA00022737"/>
    </source>
</evidence>
<dbReference type="PROSITE" id="PS01186">
    <property type="entry name" value="EGF_2"/>
    <property type="match status" value="6"/>
</dbReference>
<keyword evidence="20" id="KW-1185">Reference proteome</keyword>
<dbReference type="GO" id="GO:0048666">
    <property type="term" value="P:neuron development"/>
    <property type="evidence" value="ECO:0007669"/>
    <property type="project" value="UniProtKB-ARBA"/>
</dbReference>
<feature type="disulfide bond" evidence="15">
    <location>
        <begin position="290"/>
        <end position="299"/>
    </location>
</feature>
<feature type="disulfide bond" evidence="15">
    <location>
        <begin position="485"/>
        <end position="494"/>
    </location>
</feature>